<dbReference type="AlphaFoldDB" id="A0A540VQS4"/>
<comment type="similarity">
    <text evidence="1">Belongs to the bactofilin family.</text>
</comment>
<dbReference type="Proteomes" id="UP000315400">
    <property type="component" value="Unassembled WGS sequence"/>
</dbReference>
<sequence length="150" mass="15903">MAAAHYLWFSSRRSRPRQSRSMSESENATVSIGEGVNIRLASLLAVPGNIELHGEIEGDVKCGAIRIGPSGKINGSLSADHVEVEGRVASQVSTGSLILRQGSQAAGNIEYETVTIEAGAHIDAQLTKFKTNRPALDETPEKDTTDVASS</sequence>
<dbReference type="PANTHER" id="PTHR35024">
    <property type="entry name" value="HYPOTHETICAL CYTOSOLIC PROTEIN"/>
    <property type="match status" value="1"/>
</dbReference>
<evidence type="ECO:0000256" key="1">
    <source>
        <dbReference type="ARBA" id="ARBA00044755"/>
    </source>
</evidence>
<gene>
    <name evidence="2" type="ORF">FKY71_13550</name>
</gene>
<accession>A0A540VQS4</accession>
<reference evidence="2 3" key="1">
    <citation type="submission" date="2019-06" db="EMBL/GenBank/DDBJ databases">
        <title>Metagenome assembled Genome of Spiribacter salinus SL48-SHIP from the microbial mat of Salt Lake 48 (Novosibirsk region, Russia).</title>
        <authorList>
            <person name="Shipova A."/>
            <person name="Rozanov A.S."/>
            <person name="Bryanskaya A.V."/>
            <person name="Peltek S.E."/>
        </authorList>
    </citation>
    <scope>NUCLEOTIDE SEQUENCE [LARGE SCALE GENOMIC DNA]</scope>
    <source>
        <strain evidence="2">SL48-SHIP-2</strain>
    </source>
</reference>
<protein>
    <submittedName>
        <fullName evidence="2">Polymer-forming cytoskeletal protein</fullName>
    </submittedName>
</protein>
<dbReference type="Pfam" id="PF04519">
    <property type="entry name" value="Bactofilin"/>
    <property type="match status" value="1"/>
</dbReference>
<evidence type="ECO:0000313" key="3">
    <source>
        <dbReference type="Proteomes" id="UP000315400"/>
    </source>
</evidence>
<dbReference type="EMBL" id="VIFK01000190">
    <property type="protein sequence ID" value="TQE98493.1"/>
    <property type="molecule type" value="Genomic_DNA"/>
</dbReference>
<evidence type="ECO:0000313" key="2">
    <source>
        <dbReference type="EMBL" id="TQE98493.1"/>
    </source>
</evidence>
<dbReference type="PANTHER" id="PTHR35024:SF4">
    <property type="entry name" value="POLYMER-FORMING CYTOSKELETAL PROTEIN"/>
    <property type="match status" value="1"/>
</dbReference>
<dbReference type="InterPro" id="IPR007607">
    <property type="entry name" value="BacA/B"/>
</dbReference>
<organism evidence="2 3">
    <name type="scientific">Spiribacter salinus</name>
    <dbReference type="NCBI Taxonomy" id="1335746"/>
    <lineage>
        <taxon>Bacteria</taxon>
        <taxon>Pseudomonadati</taxon>
        <taxon>Pseudomonadota</taxon>
        <taxon>Gammaproteobacteria</taxon>
        <taxon>Chromatiales</taxon>
        <taxon>Ectothiorhodospiraceae</taxon>
        <taxon>Spiribacter</taxon>
    </lineage>
</organism>
<proteinExistence type="inferred from homology"/>
<name>A0A540VQS4_9GAMM</name>
<comment type="caution">
    <text evidence="2">The sequence shown here is derived from an EMBL/GenBank/DDBJ whole genome shotgun (WGS) entry which is preliminary data.</text>
</comment>